<organism evidence="1 2">
    <name type="scientific">Rodentibacter caecimuris</name>
    <dbReference type="NCBI Taxonomy" id="1796644"/>
    <lineage>
        <taxon>Bacteria</taxon>
        <taxon>Pseudomonadati</taxon>
        <taxon>Pseudomonadota</taxon>
        <taxon>Gammaproteobacteria</taxon>
        <taxon>Pasteurellales</taxon>
        <taxon>Pasteurellaceae</taxon>
        <taxon>Rodentibacter</taxon>
    </lineage>
</organism>
<proteinExistence type="predicted"/>
<evidence type="ECO:0000313" key="1">
    <source>
        <dbReference type="EMBL" id="OOF70567.1"/>
    </source>
</evidence>
<reference evidence="1 2" key="1">
    <citation type="submission" date="2016-10" db="EMBL/GenBank/DDBJ databases">
        <title>Rodentibacter gen. nov. and new species.</title>
        <authorList>
            <person name="Christensen H."/>
        </authorList>
    </citation>
    <scope>NUCLEOTIDE SEQUENCE [LARGE SCALE GENOMIC DNA]</scope>
    <source>
        <strain evidence="1 2">199137021</strain>
    </source>
</reference>
<accession>A0AAJ3K471</accession>
<dbReference type="CDD" id="cd11540">
    <property type="entry name" value="NTP-PPase_u3"/>
    <property type="match status" value="1"/>
</dbReference>
<protein>
    <submittedName>
        <fullName evidence="1">Pyrophosphatase</fullName>
    </submittedName>
</protein>
<comment type="caution">
    <text evidence="1">The sequence shown here is derived from an EMBL/GenBank/DDBJ whole genome shotgun (WGS) entry which is preliminary data.</text>
</comment>
<evidence type="ECO:0000313" key="2">
    <source>
        <dbReference type="Proteomes" id="UP000188998"/>
    </source>
</evidence>
<sequence>MANLQQLIKNIEQWAEERNLINGSTPQKQFIKLMEEFGELCAGVSKNKVDVVKDSIGDCFVVSIILCKQLGLSNCVNFYNSDVIDEYHDRKYEDTSTTEQLLEAIHNLGAISIPINQGWTFQKEWLELFFINLVIISLFNNLSFKDCVQHAYDQIKDRKGKMIDGVFVKEGDFRPVGRSKLLGASYGNK</sequence>
<keyword evidence="2" id="KW-1185">Reference proteome</keyword>
<dbReference type="Proteomes" id="UP000188998">
    <property type="component" value="Unassembled WGS sequence"/>
</dbReference>
<dbReference type="RefSeq" id="WP_059365754.1">
    <property type="nucleotide sequence ID" value="NZ_BBXJ01000001.1"/>
</dbReference>
<dbReference type="SUPFAM" id="SSF101386">
    <property type="entry name" value="all-alpha NTP pyrophosphatases"/>
    <property type="match status" value="1"/>
</dbReference>
<gene>
    <name evidence="1" type="ORF">BKG90_09765</name>
</gene>
<dbReference type="Gene3D" id="1.10.287.1080">
    <property type="entry name" value="MazG-like"/>
    <property type="match status" value="1"/>
</dbReference>
<name>A0AAJ3K471_9PAST</name>
<dbReference type="AlphaFoldDB" id="A0AAJ3K471"/>
<dbReference type="EMBL" id="MLAB01000053">
    <property type="protein sequence ID" value="OOF70567.1"/>
    <property type="molecule type" value="Genomic_DNA"/>
</dbReference>